<organism evidence="1 2">
    <name type="scientific">Paraburkholderia piptadeniae</name>
    <dbReference type="NCBI Taxonomy" id="1701573"/>
    <lineage>
        <taxon>Bacteria</taxon>
        <taxon>Pseudomonadati</taxon>
        <taxon>Pseudomonadota</taxon>
        <taxon>Betaproteobacteria</taxon>
        <taxon>Burkholderiales</taxon>
        <taxon>Burkholderiaceae</taxon>
        <taxon>Paraburkholderia</taxon>
    </lineage>
</organism>
<reference evidence="1" key="1">
    <citation type="submission" date="2016-12" db="EMBL/GenBank/DDBJ databases">
        <authorList>
            <person name="Moulin L."/>
        </authorList>
    </citation>
    <scope>NUCLEOTIDE SEQUENCE [LARGE SCALE GENOMIC DNA]</scope>
    <source>
        <strain evidence="1">STM 7183</strain>
    </source>
</reference>
<proteinExistence type="predicted"/>
<protein>
    <submittedName>
        <fullName evidence="1">Uncharacterized protein</fullName>
    </submittedName>
</protein>
<dbReference type="EMBL" id="CYGY02000012">
    <property type="protein sequence ID" value="SIT37517.1"/>
    <property type="molecule type" value="Genomic_DNA"/>
</dbReference>
<keyword evidence="2" id="KW-1185">Reference proteome</keyword>
<evidence type="ECO:0000313" key="2">
    <source>
        <dbReference type="Proteomes" id="UP000195569"/>
    </source>
</evidence>
<sequence>MARDPTAMTGMLKDDGTSIRLMGCEQNYEMTHKKSEGETPPRGRSRCEPFRPARLEVPLQAMEGDMTTVYVVKTGEKYLCTAEDGDIGMAPEIKEATSFLSYEEANKVAKENADPGYEIVAVNITRR</sequence>
<dbReference type="AlphaFoldDB" id="A0A1N7RQW5"/>
<dbReference type="Proteomes" id="UP000195569">
    <property type="component" value="Unassembled WGS sequence"/>
</dbReference>
<evidence type="ECO:0000313" key="1">
    <source>
        <dbReference type="EMBL" id="SIT37517.1"/>
    </source>
</evidence>
<gene>
    <name evidence="1" type="ORF">BN2476_120017</name>
</gene>
<name>A0A1N7RQW5_9BURK</name>
<accession>A0A1N7RQW5</accession>
<comment type="caution">
    <text evidence="1">The sequence shown here is derived from an EMBL/GenBank/DDBJ whole genome shotgun (WGS) entry which is preliminary data.</text>
</comment>